<sequence length="189" mass="21460">MKPYKLFVFTSVLTIPLSACLIPEPTDYYVTPALSGQLLDSVTQQPVTDVSIYLTDEHQTTSDSTGKFALPPMVVSDDMNKRRNKEQLQFIYEYADIMIESEGYQRRLVNVDGMALPTPALDINTPVSINMGSVYLTPLAEGEHVYDRVYQYTEMMRYCKPTESQKEIDCIPVPEGKTYEQVSPNRPIE</sequence>
<evidence type="ECO:0000313" key="2">
    <source>
        <dbReference type="Proteomes" id="UP000247746"/>
    </source>
</evidence>
<dbReference type="AlphaFoldDB" id="A0A2V4V4G3"/>
<gene>
    <name evidence="1" type="ORF">DFP82_101278</name>
</gene>
<keyword evidence="2" id="KW-1185">Reference proteome</keyword>
<dbReference type="EMBL" id="QJSU01000001">
    <property type="protein sequence ID" value="PYE40962.1"/>
    <property type="molecule type" value="Genomic_DNA"/>
</dbReference>
<reference evidence="1 2" key="1">
    <citation type="submission" date="2018-06" db="EMBL/GenBank/DDBJ databases">
        <title>Genomic Encyclopedia of Type Strains, Phase III (KMG-III): the genomes of soil and plant-associated and newly described type strains.</title>
        <authorList>
            <person name="Whitman W."/>
        </authorList>
    </citation>
    <scope>NUCLEOTIDE SEQUENCE [LARGE SCALE GENOMIC DNA]</scope>
    <source>
        <strain evidence="1 2">CECT 5889</strain>
    </source>
</reference>
<dbReference type="OrthoDB" id="5377264at2"/>
<protein>
    <submittedName>
        <fullName evidence="1">Uncharacterized protein</fullName>
    </submittedName>
</protein>
<accession>A0A2V4V4G3</accession>
<dbReference type="RefSeq" id="WP_110921934.1">
    <property type="nucleotide sequence ID" value="NZ_QJSU01000001.1"/>
</dbReference>
<dbReference type="Proteomes" id="UP000247746">
    <property type="component" value="Unassembled WGS sequence"/>
</dbReference>
<organism evidence="1 2">
    <name type="scientific">Psychrobacter fozii</name>
    <dbReference type="NCBI Taxonomy" id="198480"/>
    <lineage>
        <taxon>Bacteria</taxon>
        <taxon>Pseudomonadati</taxon>
        <taxon>Pseudomonadota</taxon>
        <taxon>Gammaproteobacteria</taxon>
        <taxon>Moraxellales</taxon>
        <taxon>Moraxellaceae</taxon>
        <taxon>Psychrobacter</taxon>
    </lineage>
</organism>
<name>A0A2V4V4G3_9GAMM</name>
<evidence type="ECO:0000313" key="1">
    <source>
        <dbReference type="EMBL" id="PYE40962.1"/>
    </source>
</evidence>
<comment type="caution">
    <text evidence="1">The sequence shown here is derived from an EMBL/GenBank/DDBJ whole genome shotgun (WGS) entry which is preliminary data.</text>
</comment>
<proteinExistence type="predicted"/>